<dbReference type="PANTHER" id="PTHR46425">
    <property type="entry name" value="TRANSCRIPTION TERMINATION FACTOR RHO"/>
    <property type="match status" value="1"/>
</dbReference>
<dbReference type="SMART" id="SM00959">
    <property type="entry name" value="Rho_N"/>
    <property type="match status" value="1"/>
</dbReference>
<evidence type="ECO:0000256" key="2">
    <source>
        <dbReference type="ARBA" id="ARBA00022741"/>
    </source>
</evidence>
<evidence type="ECO:0000256" key="7">
    <source>
        <dbReference type="ARBA" id="ARBA00023015"/>
    </source>
</evidence>
<comment type="caution">
    <text evidence="14">The sequence shown here is derived from an EMBL/GenBank/DDBJ whole genome shotgun (WGS) entry which is preliminary data.</text>
</comment>
<evidence type="ECO:0000256" key="4">
    <source>
        <dbReference type="ARBA" id="ARBA00022806"/>
    </source>
</evidence>
<evidence type="ECO:0000256" key="10">
    <source>
        <dbReference type="NCBIfam" id="TIGR00767"/>
    </source>
</evidence>
<keyword evidence="7 9" id="KW-0805">Transcription regulation</keyword>
<dbReference type="PROSITE" id="PS51856">
    <property type="entry name" value="RHO_RNA_BD"/>
    <property type="match status" value="1"/>
</dbReference>
<dbReference type="CDD" id="cd04459">
    <property type="entry name" value="Rho_CSD"/>
    <property type="match status" value="1"/>
</dbReference>
<dbReference type="SUPFAM" id="SSF52540">
    <property type="entry name" value="P-loop containing nucleoside triphosphate hydrolases"/>
    <property type="match status" value="1"/>
</dbReference>
<feature type="region of interest" description="Disordered" evidence="12">
    <location>
        <begin position="149"/>
        <end position="169"/>
    </location>
</feature>
<evidence type="ECO:0000256" key="1">
    <source>
        <dbReference type="ARBA" id="ARBA00022472"/>
    </source>
</evidence>
<dbReference type="SUPFAM" id="SSF50249">
    <property type="entry name" value="Nucleic acid-binding proteins"/>
    <property type="match status" value="1"/>
</dbReference>
<comment type="similarity">
    <text evidence="9 11">Belongs to the Rho family.</text>
</comment>
<dbReference type="NCBIfam" id="TIGR00767">
    <property type="entry name" value="rho"/>
    <property type="match status" value="1"/>
</dbReference>
<dbReference type="Gene3D" id="2.40.50.140">
    <property type="entry name" value="Nucleic acid-binding proteins"/>
    <property type="match status" value="1"/>
</dbReference>
<dbReference type="Pfam" id="PF07498">
    <property type="entry name" value="Rho_N"/>
    <property type="match status" value="1"/>
</dbReference>
<dbReference type="AlphaFoldDB" id="A0A511BTG1"/>
<protein>
    <recommendedName>
        <fullName evidence="9 10">Transcription termination factor Rho</fullName>
        <ecNumber evidence="9 10">3.6.4.-</ecNumber>
    </recommendedName>
    <alternativeName>
        <fullName evidence="9">ATP-dependent helicase Rho</fullName>
    </alternativeName>
</protein>
<evidence type="ECO:0000256" key="11">
    <source>
        <dbReference type="PROSITE-ProRule" id="PRU01203"/>
    </source>
</evidence>
<keyword evidence="5 9" id="KW-0067">ATP-binding</keyword>
<evidence type="ECO:0000256" key="8">
    <source>
        <dbReference type="ARBA" id="ARBA00023163"/>
    </source>
</evidence>
<dbReference type="InterPro" id="IPR004665">
    <property type="entry name" value="Term_rho"/>
</dbReference>
<name>A0A511BTG1_9PROT</name>
<keyword evidence="8 9" id="KW-0804">Transcription</keyword>
<evidence type="ECO:0000256" key="3">
    <source>
        <dbReference type="ARBA" id="ARBA00022801"/>
    </source>
</evidence>
<comment type="function">
    <text evidence="9">Facilitates transcription termination by a mechanism that involves Rho binding to the nascent RNA, activation of Rho's RNA-dependent ATPase activity, and release of the mRNA from the DNA template.</text>
</comment>
<dbReference type="OrthoDB" id="9805197at2"/>
<feature type="domain" description="Rho RNA-BD" evidence="13">
    <location>
        <begin position="48"/>
        <end position="123"/>
    </location>
</feature>
<dbReference type="Pfam" id="PF00006">
    <property type="entry name" value="ATP-synt_ab"/>
    <property type="match status" value="1"/>
</dbReference>
<dbReference type="GO" id="GO:0008186">
    <property type="term" value="F:ATP-dependent activity, acting on RNA"/>
    <property type="evidence" value="ECO:0007669"/>
    <property type="project" value="UniProtKB-UniRule"/>
</dbReference>
<reference evidence="14 15" key="1">
    <citation type="submission" date="2019-07" db="EMBL/GenBank/DDBJ databases">
        <title>Whole genome shotgun sequence of Swaminathania salitolerans NBRC 104436.</title>
        <authorList>
            <person name="Hosoyama A."/>
            <person name="Uohara A."/>
            <person name="Ohji S."/>
            <person name="Ichikawa N."/>
        </authorList>
    </citation>
    <scope>NUCLEOTIDE SEQUENCE [LARGE SCALE GENOMIC DNA]</scope>
    <source>
        <strain evidence="14 15">NBRC 104436</strain>
    </source>
</reference>
<dbReference type="GO" id="GO:0006353">
    <property type="term" value="P:DNA-templated transcription termination"/>
    <property type="evidence" value="ECO:0007669"/>
    <property type="project" value="UniProtKB-UniRule"/>
</dbReference>
<keyword evidence="4 9" id="KW-0347">Helicase</keyword>
<dbReference type="FunFam" id="3.40.50.300:FF:000072">
    <property type="entry name" value="Transcription termination factor Rho"/>
    <property type="match status" value="1"/>
</dbReference>
<dbReference type="InterPro" id="IPR011112">
    <property type="entry name" value="Rho-like_N"/>
</dbReference>
<dbReference type="Pfam" id="PF07497">
    <property type="entry name" value="Rho_RNA_bind"/>
    <property type="match status" value="1"/>
</dbReference>
<proteinExistence type="inferred from homology"/>
<keyword evidence="3 9" id="KW-0378">Hydrolase</keyword>
<dbReference type="InterPro" id="IPR027417">
    <property type="entry name" value="P-loop_NTPase"/>
</dbReference>
<dbReference type="RefSeq" id="WP_147093885.1">
    <property type="nucleotide sequence ID" value="NZ_BJVC01000004.1"/>
</dbReference>
<keyword evidence="6 9" id="KW-0694">RNA-binding</keyword>
<feature type="binding site" evidence="9">
    <location>
        <begin position="194"/>
        <end position="199"/>
    </location>
    <ligand>
        <name>ATP</name>
        <dbReference type="ChEBI" id="CHEBI:30616"/>
    </ligand>
</feature>
<comment type="caution">
    <text evidence="9">Lacks conserved residue(s) required for the propagation of feature annotation.</text>
</comment>
<dbReference type="GO" id="GO:0016787">
    <property type="term" value="F:hydrolase activity"/>
    <property type="evidence" value="ECO:0007669"/>
    <property type="project" value="UniProtKB-KW"/>
</dbReference>
<dbReference type="GO" id="GO:0003723">
    <property type="term" value="F:RNA binding"/>
    <property type="evidence" value="ECO:0007669"/>
    <property type="project" value="UniProtKB-UniRule"/>
</dbReference>
<evidence type="ECO:0000259" key="13">
    <source>
        <dbReference type="PROSITE" id="PS51856"/>
    </source>
</evidence>
<dbReference type="EC" id="3.6.4.-" evidence="9 10"/>
<feature type="binding site" evidence="9">
    <location>
        <begin position="182"/>
        <end position="187"/>
    </location>
    <ligand>
        <name>ATP</name>
        <dbReference type="ChEBI" id="CHEBI:30616"/>
    </ligand>
</feature>
<evidence type="ECO:0000313" key="15">
    <source>
        <dbReference type="Proteomes" id="UP000321405"/>
    </source>
</evidence>
<dbReference type="InterPro" id="IPR041703">
    <property type="entry name" value="Rho_factor_ATP-bd"/>
</dbReference>
<dbReference type="InterPro" id="IPR011129">
    <property type="entry name" value="CSD"/>
</dbReference>
<dbReference type="GO" id="GO:0004386">
    <property type="term" value="F:helicase activity"/>
    <property type="evidence" value="ECO:0007669"/>
    <property type="project" value="UniProtKB-UniRule"/>
</dbReference>
<evidence type="ECO:0000256" key="5">
    <source>
        <dbReference type="ARBA" id="ARBA00022840"/>
    </source>
</evidence>
<evidence type="ECO:0000313" key="14">
    <source>
        <dbReference type="EMBL" id="GEL02834.1"/>
    </source>
</evidence>
<keyword evidence="15" id="KW-1185">Reference proteome</keyword>
<dbReference type="SMART" id="SM00382">
    <property type="entry name" value="AAA"/>
    <property type="match status" value="1"/>
</dbReference>
<dbReference type="GO" id="GO:0005524">
    <property type="term" value="F:ATP binding"/>
    <property type="evidence" value="ECO:0007669"/>
    <property type="project" value="UniProtKB-UniRule"/>
</dbReference>
<dbReference type="Gene3D" id="1.10.720.10">
    <property type="match status" value="1"/>
</dbReference>
<gene>
    <name evidence="9 14" type="primary">rho</name>
    <name evidence="14" type="ORF">SSA02_19970</name>
</gene>
<dbReference type="InterPro" id="IPR012340">
    <property type="entry name" value="NA-bd_OB-fold"/>
</dbReference>
<dbReference type="InterPro" id="IPR036269">
    <property type="entry name" value="Rho_N_sf"/>
</dbReference>
<dbReference type="Proteomes" id="UP000321405">
    <property type="component" value="Unassembled WGS sequence"/>
</dbReference>
<dbReference type="InterPro" id="IPR000194">
    <property type="entry name" value="ATPase_F1/V1/A1_a/bsu_nucl-bd"/>
</dbReference>
<accession>A0A511BTG1</accession>
<evidence type="ECO:0000256" key="12">
    <source>
        <dbReference type="SAM" id="MobiDB-lite"/>
    </source>
</evidence>
<dbReference type="Gene3D" id="3.40.50.300">
    <property type="entry name" value="P-loop containing nucleotide triphosphate hydrolases"/>
    <property type="match status" value="1"/>
</dbReference>
<comment type="subunit">
    <text evidence="9">Homohexamer. The homohexamer assembles into an open ring structure.</text>
</comment>
<evidence type="ECO:0000256" key="6">
    <source>
        <dbReference type="ARBA" id="ARBA00022884"/>
    </source>
</evidence>
<dbReference type="EMBL" id="BJVC01000004">
    <property type="protein sequence ID" value="GEL02834.1"/>
    <property type="molecule type" value="Genomic_DNA"/>
</dbReference>
<organism evidence="14 15">
    <name type="scientific">Swaminathania salitolerans</name>
    <dbReference type="NCBI Taxonomy" id="182838"/>
    <lineage>
        <taxon>Bacteria</taxon>
        <taxon>Pseudomonadati</taxon>
        <taxon>Pseudomonadota</taxon>
        <taxon>Alphaproteobacteria</taxon>
        <taxon>Acetobacterales</taxon>
        <taxon>Acetobacteraceae</taxon>
        <taxon>Swaminathania</taxon>
    </lineage>
</organism>
<dbReference type="PANTHER" id="PTHR46425:SF1">
    <property type="entry name" value="TRANSCRIPTION TERMINATION FACTOR RHO"/>
    <property type="match status" value="1"/>
</dbReference>
<dbReference type="SUPFAM" id="SSF68912">
    <property type="entry name" value="Rho N-terminal domain-like"/>
    <property type="match status" value="1"/>
</dbReference>
<dbReference type="GO" id="GO:0005829">
    <property type="term" value="C:cytosol"/>
    <property type="evidence" value="ECO:0007669"/>
    <property type="project" value="UniProtKB-ARBA"/>
</dbReference>
<dbReference type="NCBIfam" id="NF006886">
    <property type="entry name" value="PRK09376.1"/>
    <property type="match status" value="1"/>
</dbReference>
<keyword evidence="1 9" id="KW-0806">Transcription termination</keyword>
<evidence type="ECO:0000256" key="9">
    <source>
        <dbReference type="HAMAP-Rule" id="MF_01884"/>
    </source>
</evidence>
<dbReference type="HAMAP" id="MF_01884">
    <property type="entry name" value="Rho"/>
    <property type="match status" value="1"/>
</dbReference>
<dbReference type="CDD" id="cd01128">
    <property type="entry name" value="rho_factor_C"/>
    <property type="match status" value="1"/>
</dbReference>
<dbReference type="InterPro" id="IPR003593">
    <property type="entry name" value="AAA+_ATPase"/>
</dbReference>
<keyword evidence="2 9" id="KW-0547">Nucleotide-binding</keyword>
<feature type="binding site" evidence="9">
    <location>
        <position position="225"/>
    </location>
    <ligand>
        <name>ATP</name>
        <dbReference type="ChEBI" id="CHEBI:30616"/>
    </ligand>
</feature>
<sequence>MHLAELKKKTPADLLAYAEELQIENASSMRKQDIMFAILKTLADNEQAIYGEGTLEILPDGFGFLRSPEANYLPGPDDIYISPAQVRRFSLRPGDTVEGQIRAPRDGERYFSLLKVNSINFEEPDSVRQRINFDNLTPLYPERRLRMEVEQTGAPEPQPTGKGKKDQRDYTPRVIDLVAPIGMGQRALIVAPPRTGKTVMLQSIASSISANHPDVFLIVLLIDERPEEVTDMARSVRGEVVSSTFDEPATRHVQVTEMVLEKAKRLVEHKRDVVILLDSITRLARAYNTVVPSSGKVLTGGVDANALQRPKRFFGAARNIEEGGSLTIIATALIDTGSRMDEVIFEEFKGTGNSELILDRKLADKRTFPAIDITKSGTRKEELLVDRASLSKMWVLRRILAPMGTMDAMDFLLDKLKYSKTNQDFFDAMNN</sequence>
<dbReference type="InterPro" id="IPR011113">
    <property type="entry name" value="Rho_RNA-bd"/>
</dbReference>
<dbReference type="SMART" id="SM00357">
    <property type="entry name" value="CSP"/>
    <property type="match status" value="1"/>
</dbReference>